<evidence type="ECO:0000259" key="14">
    <source>
        <dbReference type="Pfam" id="PF07479"/>
    </source>
</evidence>
<dbReference type="GO" id="GO:0006650">
    <property type="term" value="P:glycerophospholipid metabolic process"/>
    <property type="evidence" value="ECO:0007669"/>
    <property type="project" value="UniProtKB-UniRule"/>
</dbReference>
<comment type="pathway">
    <text evidence="7">Membrane lipid metabolism; glycerophospholipid metabolism.</text>
</comment>
<dbReference type="SUPFAM" id="SSF51735">
    <property type="entry name" value="NAD(P)-binding Rossmann-fold domains"/>
    <property type="match status" value="1"/>
</dbReference>
<keyword evidence="16" id="KW-1185">Reference proteome</keyword>
<keyword evidence="6 7" id="KW-1208">Phospholipid metabolism</keyword>
<comment type="subcellular location">
    <subcellularLocation>
        <location evidence="7">Cytoplasm</location>
    </subcellularLocation>
</comment>
<feature type="binding site" evidence="7">
    <location>
        <position position="238"/>
    </location>
    <ligand>
        <name>sn-glycerol 3-phosphate</name>
        <dbReference type="ChEBI" id="CHEBI:57597"/>
    </ligand>
</feature>
<evidence type="ECO:0000256" key="5">
    <source>
        <dbReference type="ARBA" id="ARBA00023209"/>
    </source>
</evidence>
<dbReference type="InterPro" id="IPR008927">
    <property type="entry name" value="6-PGluconate_DH-like_C_sf"/>
</dbReference>
<evidence type="ECO:0000256" key="1">
    <source>
        <dbReference type="ARBA" id="ARBA00011009"/>
    </source>
</evidence>
<dbReference type="PRINTS" id="PR00077">
    <property type="entry name" value="GPDHDRGNASE"/>
</dbReference>
<dbReference type="GO" id="GO:0005829">
    <property type="term" value="C:cytosol"/>
    <property type="evidence" value="ECO:0007669"/>
    <property type="project" value="TreeGrafter"/>
</dbReference>
<dbReference type="PANTHER" id="PTHR11728:SF1">
    <property type="entry name" value="GLYCEROL-3-PHOSPHATE DEHYDROGENASE [NAD(+)] 2, CHLOROPLASTIC"/>
    <property type="match status" value="1"/>
</dbReference>
<evidence type="ECO:0000313" key="16">
    <source>
        <dbReference type="Proteomes" id="UP000184074"/>
    </source>
</evidence>
<dbReference type="NCBIfam" id="NF000940">
    <property type="entry name" value="PRK00094.1-2"/>
    <property type="match status" value="1"/>
</dbReference>
<comment type="similarity">
    <text evidence="1 7 11">Belongs to the NAD-dependent glycerol-3-phosphate dehydrogenase family.</text>
</comment>
<evidence type="ECO:0000256" key="6">
    <source>
        <dbReference type="ARBA" id="ARBA00023264"/>
    </source>
</evidence>
<feature type="domain" description="Glycerol-3-phosphate dehydrogenase NAD-dependent N-terminal" evidence="13">
    <location>
        <begin position="2"/>
        <end position="151"/>
    </location>
</feature>
<dbReference type="STRING" id="1508389.SAMN05444003_2258"/>
<evidence type="ECO:0000313" key="15">
    <source>
        <dbReference type="EMBL" id="SHH16251.1"/>
    </source>
</evidence>
<dbReference type="NCBIfam" id="NF000942">
    <property type="entry name" value="PRK00094.1-4"/>
    <property type="match status" value="1"/>
</dbReference>
<evidence type="ECO:0000256" key="8">
    <source>
        <dbReference type="PIRSR" id="PIRSR000114-1"/>
    </source>
</evidence>
<keyword evidence="4 7" id="KW-0443">Lipid metabolism</keyword>
<feature type="binding site" evidence="10">
    <location>
        <begin position="7"/>
        <end position="12"/>
    </location>
    <ligand>
        <name>NAD(+)</name>
        <dbReference type="ChEBI" id="CHEBI:57540"/>
    </ligand>
</feature>
<dbReference type="InterPro" id="IPR036291">
    <property type="entry name" value="NAD(P)-bd_dom_sf"/>
</dbReference>
<feature type="binding site" evidence="7">
    <location>
        <position position="249"/>
    </location>
    <ligand>
        <name>sn-glycerol 3-phosphate</name>
        <dbReference type="ChEBI" id="CHEBI:57597"/>
    </ligand>
</feature>
<name>A0A1M5QQX1_9RHOB</name>
<dbReference type="AlphaFoldDB" id="A0A1M5QQX1"/>
<dbReference type="EMBL" id="FQXB01000003">
    <property type="protein sequence ID" value="SHH16251.1"/>
    <property type="molecule type" value="Genomic_DNA"/>
</dbReference>
<dbReference type="PIRSF" id="PIRSF000114">
    <property type="entry name" value="Glycerol-3-P_dh"/>
    <property type="match status" value="1"/>
</dbReference>
<dbReference type="GO" id="GO:0005975">
    <property type="term" value="P:carbohydrate metabolic process"/>
    <property type="evidence" value="ECO:0007669"/>
    <property type="project" value="InterPro"/>
</dbReference>
<evidence type="ECO:0000256" key="12">
    <source>
        <dbReference type="RuleBase" id="RU000439"/>
    </source>
</evidence>
<keyword evidence="5 7" id="KW-0594">Phospholipid biosynthesis</keyword>
<feature type="binding site" evidence="7">
    <location>
        <position position="132"/>
    </location>
    <ligand>
        <name>sn-glycerol 3-phosphate</name>
        <dbReference type="ChEBI" id="CHEBI:57597"/>
    </ligand>
</feature>
<keyword evidence="7" id="KW-0963">Cytoplasm</keyword>
<dbReference type="HAMAP" id="MF_00394">
    <property type="entry name" value="NAD_Glyc3P_dehydrog"/>
    <property type="match status" value="1"/>
</dbReference>
<keyword evidence="7" id="KW-0521">NADP</keyword>
<feature type="binding site" evidence="7">
    <location>
        <position position="11"/>
    </location>
    <ligand>
        <name>NADPH</name>
        <dbReference type="ChEBI" id="CHEBI:57783"/>
    </ligand>
</feature>
<keyword evidence="7" id="KW-0547">Nucleotide-binding</keyword>
<dbReference type="Pfam" id="PF07479">
    <property type="entry name" value="NAD_Gly3P_dh_C"/>
    <property type="match status" value="1"/>
</dbReference>
<feature type="binding site" evidence="10">
    <location>
        <position position="249"/>
    </location>
    <ligand>
        <name>NAD(+)</name>
        <dbReference type="ChEBI" id="CHEBI:57540"/>
    </ligand>
</feature>
<dbReference type="GO" id="GO:0141152">
    <property type="term" value="F:glycerol-3-phosphate dehydrogenase (NAD+) activity"/>
    <property type="evidence" value="ECO:0007669"/>
    <property type="project" value="RHEA"/>
</dbReference>
<evidence type="ECO:0000256" key="2">
    <source>
        <dbReference type="ARBA" id="ARBA00022516"/>
    </source>
</evidence>
<feature type="binding site" evidence="7">
    <location>
        <position position="130"/>
    </location>
    <ligand>
        <name>sn-glycerol 3-phosphate</name>
        <dbReference type="ChEBI" id="CHEBI:57597"/>
    </ligand>
</feature>
<dbReference type="GO" id="GO:0051287">
    <property type="term" value="F:NAD binding"/>
    <property type="evidence" value="ECO:0007669"/>
    <property type="project" value="InterPro"/>
</dbReference>
<sequence>MKIAVAGAGAFGTALAISLADADRDVTLVARSQAAADTIKIGQENPKLSGCPLPNSLKVCSDIARYEAADVILLAVPTQKLRTFLSDHSSALSGKYLVACCKGIGLKTLTGPTSIIAECVPDSTPAILTGPSFAFDIARGLPTALTLATSKGQDGEVLQNLLSTRALRVYRSEDTIGAELGGALKNVIAIGAGIAIGNGLGDSARSALMTRGFGEMRQLAEVLGAKPETLNGLSGFGDLALTCTSELSRNFCHGLAIGRGQDPDAKKTVEGISTAQAVVSLATKHDLDLPVCSVVDAICSGKLTPKEALTALLSRPLKEE</sequence>
<feature type="binding site" evidence="7">
    <location>
        <position position="269"/>
    </location>
    <ligand>
        <name>NADPH</name>
        <dbReference type="ChEBI" id="CHEBI:57783"/>
    </ligand>
</feature>
<feature type="binding site" evidence="7">
    <location>
        <position position="134"/>
    </location>
    <ligand>
        <name>NADPH</name>
        <dbReference type="ChEBI" id="CHEBI:57783"/>
    </ligand>
</feature>
<dbReference type="OrthoDB" id="9812273at2"/>
<evidence type="ECO:0000256" key="3">
    <source>
        <dbReference type="ARBA" id="ARBA00023002"/>
    </source>
</evidence>
<comment type="catalytic activity">
    <reaction evidence="7">
        <text>sn-glycerol 3-phosphate + NAD(+) = dihydroxyacetone phosphate + NADH + H(+)</text>
        <dbReference type="Rhea" id="RHEA:11092"/>
        <dbReference type="ChEBI" id="CHEBI:15378"/>
        <dbReference type="ChEBI" id="CHEBI:57540"/>
        <dbReference type="ChEBI" id="CHEBI:57597"/>
        <dbReference type="ChEBI" id="CHEBI:57642"/>
        <dbReference type="ChEBI" id="CHEBI:57945"/>
        <dbReference type="EC" id="1.1.1.94"/>
    </reaction>
</comment>
<proteinExistence type="inferred from homology"/>
<dbReference type="PANTHER" id="PTHR11728">
    <property type="entry name" value="GLYCEROL-3-PHOSPHATE DEHYDROGENASE"/>
    <property type="match status" value="1"/>
</dbReference>
<comment type="caution">
    <text evidence="7">Lacks conserved residue(s) required for the propagation of feature annotation.</text>
</comment>
<dbReference type="Pfam" id="PF01210">
    <property type="entry name" value="NAD_Gly3P_dh_N"/>
    <property type="match status" value="1"/>
</dbReference>
<feature type="active site" description="Proton acceptor" evidence="7 8">
    <location>
        <position position="185"/>
    </location>
</feature>
<keyword evidence="3 7" id="KW-0560">Oxidoreductase</keyword>
<dbReference type="GO" id="GO:0046168">
    <property type="term" value="P:glycerol-3-phosphate catabolic process"/>
    <property type="evidence" value="ECO:0007669"/>
    <property type="project" value="InterPro"/>
</dbReference>
<dbReference type="RefSeq" id="WP_072901133.1">
    <property type="nucleotide sequence ID" value="NZ_FQXB01000003.1"/>
</dbReference>
<feature type="binding site" evidence="10">
    <location>
        <position position="134"/>
    </location>
    <ligand>
        <name>NAD(+)</name>
        <dbReference type="ChEBI" id="CHEBI:57540"/>
    </ligand>
</feature>
<feature type="binding site" evidence="9">
    <location>
        <begin position="249"/>
        <end position="250"/>
    </location>
    <ligand>
        <name>substrate</name>
    </ligand>
</feature>
<protein>
    <recommendedName>
        <fullName evidence="7">Glycerol-3-phosphate dehydrogenase [NAD(P)+]</fullName>
        <ecNumber evidence="7">1.1.1.94</ecNumber>
    </recommendedName>
    <alternativeName>
        <fullName evidence="7">NAD(P)(+)-dependent glycerol-3-phosphate dehydrogenase</fullName>
    </alternativeName>
    <alternativeName>
        <fullName evidence="7">NAD(P)H-dependent dihydroxyacetone-phosphate reductase</fullName>
    </alternativeName>
</protein>
<feature type="binding site" evidence="7">
    <location>
        <position position="248"/>
    </location>
    <ligand>
        <name>sn-glycerol 3-phosphate</name>
        <dbReference type="ChEBI" id="CHEBI:57597"/>
    </ligand>
</feature>
<feature type="binding site" evidence="7">
    <location>
        <position position="102"/>
    </location>
    <ligand>
        <name>sn-glycerol 3-phosphate</name>
        <dbReference type="ChEBI" id="CHEBI:57597"/>
    </ligand>
</feature>
<keyword evidence="7 10" id="KW-0520">NAD</keyword>
<feature type="binding site" evidence="9">
    <location>
        <position position="102"/>
    </location>
    <ligand>
        <name>substrate</name>
    </ligand>
</feature>
<feature type="binding site" evidence="7">
    <location>
        <position position="185"/>
    </location>
    <ligand>
        <name>sn-glycerol 3-phosphate</name>
        <dbReference type="ChEBI" id="CHEBI:57597"/>
    </ligand>
</feature>
<evidence type="ECO:0000259" key="13">
    <source>
        <dbReference type="Pfam" id="PF01210"/>
    </source>
</evidence>
<accession>A0A1M5QQX1</accession>
<keyword evidence="2 7" id="KW-0444">Lipid biosynthesis</keyword>
<dbReference type="Proteomes" id="UP000184074">
    <property type="component" value="Unassembled WGS sequence"/>
</dbReference>
<dbReference type="InterPro" id="IPR011128">
    <property type="entry name" value="G3P_DH_NAD-dep_N"/>
</dbReference>
<dbReference type="UniPathway" id="UPA00940"/>
<dbReference type="InterPro" id="IPR006109">
    <property type="entry name" value="G3P_DH_NAD-dep_C"/>
</dbReference>
<dbReference type="GO" id="GO:0008654">
    <property type="term" value="P:phospholipid biosynthetic process"/>
    <property type="evidence" value="ECO:0007669"/>
    <property type="project" value="UniProtKB-KW"/>
</dbReference>
<feature type="binding site" evidence="7">
    <location>
        <position position="249"/>
    </location>
    <ligand>
        <name>NADPH</name>
        <dbReference type="ChEBI" id="CHEBI:57783"/>
    </ligand>
</feature>
<comment type="function">
    <text evidence="7">Catalyzes the reduction of the glycolytic intermediate dihydroxyacetone phosphate (DHAP) to sn-glycerol 3-phosphate (G3P), the key precursor for phospholipid synthesis.</text>
</comment>
<comment type="catalytic activity">
    <reaction evidence="7 12">
        <text>sn-glycerol 3-phosphate + NADP(+) = dihydroxyacetone phosphate + NADPH + H(+)</text>
        <dbReference type="Rhea" id="RHEA:11096"/>
        <dbReference type="ChEBI" id="CHEBI:15378"/>
        <dbReference type="ChEBI" id="CHEBI:57597"/>
        <dbReference type="ChEBI" id="CHEBI:57642"/>
        <dbReference type="ChEBI" id="CHEBI:57783"/>
        <dbReference type="ChEBI" id="CHEBI:58349"/>
        <dbReference type="EC" id="1.1.1.94"/>
    </reaction>
</comment>
<feature type="domain" description="Glycerol-3-phosphate dehydrogenase NAD-dependent C-terminal" evidence="14">
    <location>
        <begin position="174"/>
        <end position="309"/>
    </location>
</feature>
<evidence type="ECO:0000256" key="9">
    <source>
        <dbReference type="PIRSR" id="PIRSR000114-2"/>
    </source>
</evidence>
<evidence type="ECO:0000256" key="4">
    <source>
        <dbReference type="ARBA" id="ARBA00023098"/>
    </source>
</evidence>
<feature type="binding site" evidence="7">
    <location>
        <position position="250"/>
    </location>
    <ligand>
        <name>sn-glycerol 3-phosphate</name>
        <dbReference type="ChEBI" id="CHEBI:57597"/>
    </ligand>
</feature>
<evidence type="ECO:0000256" key="7">
    <source>
        <dbReference type="HAMAP-Rule" id="MF_00394"/>
    </source>
</evidence>
<evidence type="ECO:0000256" key="11">
    <source>
        <dbReference type="RuleBase" id="RU000437"/>
    </source>
</evidence>
<feature type="binding site" evidence="7">
    <location>
        <position position="31"/>
    </location>
    <ligand>
        <name>NADPH</name>
        <dbReference type="ChEBI" id="CHEBI:57783"/>
    </ligand>
</feature>
<dbReference type="EC" id="1.1.1.94" evidence="7"/>
<dbReference type="Gene3D" id="3.40.50.720">
    <property type="entry name" value="NAD(P)-binding Rossmann-like Domain"/>
    <property type="match status" value="1"/>
</dbReference>
<feature type="binding site" evidence="7">
    <location>
        <position position="270"/>
    </location>
    <ligand>
        <name>NADPH</name>
        <dbReference type="ChEBI" id="CHEBI:57783"/>
    </ligand>
</feature>
<feature type="binding site" evidence="7">
    <location>
        <position position="102"/>
    </location>
    <ligand>
        <name>NADPH</name>
        <dbReference type="ChEBI" id="CHEBI:57783"/>
    </ligand>
</feature>
<dbReference type="Gene3D" id="1.10.1040.10">
    <property type="entry name" value="N-(1-d-carboxylethyl)-l-norvaline Dehydrogenase, domain 2"/>
    <property type="match status" value="1"/>
</dbReference>
<evidence type="ECO:0000256" key="10">
    <source>
        <dbReference type="PIRSR" id="PIRSR000114-3"/>
    </source>
</evidence>
<dbReference type="InterPro" id="IPR006168">
    <property type="entry name" value="G3P_DH_NAD-dep"/>
</dbReference>
<organism evidence="15 16">
    <name type="scientific">Cognatiyoonia sediminum</name>
    <dbReference type="NCBI Taxonomy" id="1508389"/>
    <lineage>
        <taxon>Bacteria</taxon>
        <taxon>Pseudomonadati</taxon>
        <taxon>Pseudomonadota</taxon>
        <taxon>Alphaproteobacteria</taxon>
        <taxon>Rhodobacterales</taxon>
        <taxon>Paracoccaceae</taxon>
        <taxon>Cognatiyoonia</taxon>
    </lineage>
</organism>
<gene>
    <name evidence="7" type="primary">gpsA</name>
    <name evidence="15" type="ORF">SAMN05444003_2258</name>
</gene>
<dbReference type="InterPro" id="IPR013328">
    <property type="entry name" value="6PGD_dom2"/>
</dbReference>
<dbReference type="SUPFAM" id="SSF48179">
    <property type="entry name" value="6-phosphogluconate dehydrogenase C-terminal domain-like"/>
    <property type="match status" value="1"/>
</dbReference>
<dbReference type="GO" id="GO:0046167">
    <property type="term" value="P:glycerol-3-phosphate biosynthetic process"/>
    <property type="evidence" value="ECO:0007669"/>
    <property type="project" value="UniProtKB-UniRule"/>
</dbReference>
<dbReference type="GO" id="GO:0141153">
    <property type="term" value="F:glycerol-3-phosphate dehydrogenase (NADP+) activity"/>
    <property type="evidence" value="ECO:0007669"/>
    <property type="project" value="RHEA"/>
</dbReference>
<reference evidence="15 16" key="1">
    <citation type="submission" date="2016-11" db="EMBL/GenBank/DDBJ databases">
        <authorList>
            <person name="Jaros S."/>
            <person name="Januszkiewicz K."/>
            <person name="Wedrychowicz H."/>
        </authorList>
    </citation>
    <scope>NUCLEOTIDE SEQUENCE [LARGE SCALE GENOMIC DNA]</scope>
    <source>
        <strain evidence="15 16">DSM 28715</strain>
    </source>
</reference>
<feature type="binding site" evidence="10">
    <location>
        <position position="267"/>
    </location>
    <ligand>
        <name>NAD(+)</name>
        <dbReference type="ChEBI" id="CHEBI:57540"/>
    </ligand>
</feature>